<reference evidence="4" key="1">
    <citation type="submission" date="2012-11" db="EMBL/GenBank/DDBJ databases">
        <authorList>
            <person name="Lucero-Rivera Y.E."/>
            <person name="Tovar-Ramirez D."/>
        </authorList>
    </citation>
    <scope>NUCLEOTIDE SEQUENCE [LARGE SCALE GENOMIC DNA]</scope>
    <source>
        <strain evidence="4">Araruama</strain>
    </source>
</reference>
<evidence type="ECO:0000313" key="4">
    <source>
        <dbReference type="Proteomes" id="UP000189670"/>
    </source>
</evidence>
<feature type="domain" description="Bacterial repeat" evidence="2">
    <location>
        <begin position="626"/>
        <end position="697"/>
    </location>
</feature>
<dbReference type="InterPro" id="IPR013783">
    <property type="entry name" value="Ig-like_fold"/>
</dbReference>
<evidence type="ECO:0000259" key="1">
    <source>
        <dbReference type="Pfam" id="PF16656"/>
    </source>
</evidence>
<feature type="non-terminal residue" evidence="3">
    <location>
        <position position="1055"/>
    </location>
</feature>
<dbReference type="InterPro" id="IPR008963">
    <property type="entry name" value="Purple_acid_Pase-like_N"/>
</dbReference>
<feature type="domain" description="Bacterial repeat" evidence="2">
    <location>
        <begin position="771"/>
        <end position="805"/>
    </location>
</feature>
<dbReference type="Gene3D" id="2.60.40.10">
    <property type="entry name" value="Immunoglobulins"/>
    <property type="match status" value="1"/>
</dbReference>
<dbReference type="InterPro" id="IPR003961">
    <property type="entry name" value="FN3_dom"/>
</dbReference>
<dbReference type="AlphaFoldDB" id="A0A1V1P0N0"/>
<dbReference type="Pfam" id="PF16656">
    <property type="entry name" value="Pur_ac_phosph_N"/>
    <property type="match status" value="1"/>
</dbReference>
<dbReference type="Proteomes" id="UP000189670">
    <property type="component" value="Unassembled WGS sequence"/>
</dbReference>
<protein>
    <recommendedName>
        <fullName evidence="5">Fibronectin type-III domain-containing protein</fullName>
    </recommendedName>
</protein>
<gene>
    <name evidence="3" type="ORF">OMM_10551</name>
</gene>
<organism evidence="3 4">
    <name type="scientific">Candidatus Magnetoglobus multicellularis str. Araruama</name>
    <dbReference type="NCBI Taxonomy" id="890399"/>
    <lineage>
        <taxon>Bacteria</taxon>
        <taxon>Pseudomonadati</taxon>
        <taxon>Thermodesulfobacteriota</taxon>
        <taxon>Desulfobacteria</taxon>
        <taxon>Desulfobacterales</taxon>
        <taxon>Desulfobacteraceae</taxon>
        <taxon>Candidatus Magnetoglobus</taxon>
    </lineage>
</organism>
<sequence length="1055" mass="118604">MVNEQNGLLTYKIKAYDYDGNIGIDTIDIDVFTPVSFNNFSVNKTSLELGEKLIFTWNTNNADESTNYTVYRKKVGSSDWISYFSVTGDTDFMIIVDGFIGDYQFMIAADDNDMELNETVHIDGEMVEFNADAFSNESLKYYLEIPEIILTWGINGNLSDIVSYDLYVKHQGESQFLKIATTTDCQYNYLIPESMSKQFEWQVQAQFSGDTYESQIMQTRLEPLHSPDVISVELRDRNSLAPSTVITFTPVAGIQQYAIMRRDNDGNYLQIGQTESFVYTDSTVQYDKQYEYSVCSITDQLIGDPGESKSIDVTIEPVRWIMIENASHTILESSAITINYFPNSNDCFERYEIWFGNQPDELQPYTITSQRSITFDAISYGAYKYVQIFALDYKNDKVTYQPAQVSFERPFNPSRINIKITDISASEAVVSWVSSTDSMGMVRYGSDINDYQNWQTMTDSRGEDILDELHYVKLQALHSNTDYYFEVISGSKKDNNNGQYYHLKTGPALSNMGSCQVTGKIFSDAAQTLPVDHAIVYITILGDKNSSTGSFLVTPETNGRWWTELVNFRTSDHQKFYTNCCEENNILIEVEAGHAGSDQMITLAKHYTPEQPDSELQSMIPEQNHTISISSGDHGIISPSGQLDIRHHSDISIHIMPDDGYHISAVYMDGQPTNITTTYTLTQISTDRSFTATFAQNTFIIETQSGSGGQIIAPSSVKYSEDCYISIVPDTGYHVNDVRIDGISFGSINDYTLTNTIQDHEISAIFEINAYSITTSSGPNGKISPSGMVAHGNSYTVTISPDDGFYIFSVFLDGENIGQPLIHVFEDITKAHELFVEFHQYSYSIDASTLIGGSITNDGVSTVLWGDAIAYTIQANDGYIIYDVLIDNISNGPMATYQFSSVKQVHSIQAVFAAEYHLYPGWNLVSLSLEPEHTLNAKTWAEEINSNGGDVDIVQAWNGKWSTYNVGAPFNFFDIEMGRGYFIRCNRESTWINVGQEWNISSYHFQEGYNLFGFPFAQSLMASELANLINDDQPYLIKIQQWTGSGFGTYSINAP</sequence>
<dbReference type="EMBL" id="ATBP01000960">
    <property type="protein sequence ID" value="ETR68419.1"/>
    <property type="molecule type" value="Genomic_DNA"/>
</dbReference>
<dbReference type="InterPro" id="IPR044060">
    <property type="entry name" value="Bacterial_rp_domain"/>
</dbReference>
<evidence type="ECO:0000259" key="2">
    <source>
        <dbReference type="Pfam" id="PF18998"/>
    </source>
</evidence>
<name>A0A1V1P0N0_9BACT</name>
<accession>A0A1V1P0N0</accession>
<dbReference type="SUPFAM" id="SSF49363">
    <property type="entry name" value="Purple acid phosphatase, N-terminal domain"/>
    <property type="match status" value="1"/>
</dbReference>
<feature type="domain" description="Purple acid phosphatase N-terminal" evidence="1">
    <location>
        <begin position="413"/>
        <end position="492"/>
    </location>
</feature>
<evidence type="ECO:0008006" key="5">
    <source>
        <dbReference type="Google" id="ProtNLM"/>
    </source>
</evidence>
<dbReference type="CDD" id="cd00063">
    <property type="entry name" value="FN3"/>
    <property type="match status" value="1"/>
</dbReference>
<dbReference type="GO" id="GO:0046872">
    <property type="term" value="F:metal ion binding"/>
    <property type="evidence" value="ECO:0007669"/>
    <property type="project" value="InterPro"/>
</dbReference>
<dbReference type="GO" id="GO:0003993">
    <property type="term" value="F:acid phosphatase activity"/>
    <property type="evidence" value="ECO:0007669"/>
    <property type="project" value="InterPro"/>
</dbReference>
<dbReference type="Gene3D" id="2.60.40.380">
    <property type="entry name" value="Purple acid phosphatase-like, N-terminal"/>
    <property type="match status" value="1"/>
</dbReference>
<dbReference type="Pfam" id="PF18998">
    <property type="entry name" value="Flg_new_2"/>
    <property type="match status" value="2"/>
</dbReference>
<dbReference type="InterPro" id="IPR015914">
    <property type="entry name" value="PAPs_N"/>
</dbReference>
<comment type="caution">
    <text evidence="3">The sequence shown here is derived from an EMBL/GenBank/DDBJ whole genome shotgun (WGS) entry which is preliminary data.</text>
</comment>
<proteinExistence type="predicted"/>
<evidence type="ECO:0000313" key="3">
    <source>
        <dbReference type="EMBL" id="ETR68419.1"/>
    </source>
</evidence>